<dbReference type="EMBL" id="BONH01000074">
    <property type="protein sequence ID" value="GIG03163.1"/>
    <property type="molecule type" value="Genomic_DNA"/>
</dbReference>
<keyword evidence="3" id="KW-1185">Reference proteome</keyword>
<name>A0A8J3KN41_9ACTN</name>
<keyword evidence="1" id="KW-1133">Transmembrane helix</keyword>
<dbReference type="AlphaFoldDB" id="A0A8J3KN41"/>
<keyword evidence="1" id="KW-0472">Membrane</keyword>
<evidence type="ECO:0000256" key="1">
    <source>
        <dbReference type="SAM" id="Phobius"/>
    </source>
</evidence>
<feature type="transmembrane region" description="Helical" evidence="1">
    <location>
        <begin position="128"/>
        <end position="149"/>
    </location>
</feature>
<proteinExistence type="predicted"/>
<feature type="transmembrane region" description="Helical" evidence="1">
    <location>
        <begin position="95"/>
        <end position="116"/>
    </location>
</feature>
<sequence length="317" mass="34560">MGAAAGGLLAFTLAACGGGLGGGAVGLLRLFGETKLGAVGVFALCSALIVGTHAAVCWWAFAARPARARVVATQAPYLLTYATFAVWWPDPWWPLGYLGWAWGVLVALGVVTAWWLGGSRGRGRRSLVYLVAVTVLLGGNGAALGWHVWTRTRGFGLVGEQTPEAAVRALEATSCLSDTGRWYHKAGELVEADCPEGQSYSLRYQGVHDEEFDTLITDPQPRGAFARWWDVQNTYAYLITLQLSPKDRRDDGNRVVLTYSVEFASEGRFMPGDRRFQIDKSAETWVITVERVTFGGWKVAMIEVREPIVITDRGTMP</sequence>
<feature type="transmembrane region" description="Helical" evidence="1">
    <location>
        <begin position="37"/>
        <end position="61"/>
    </location>
</feature>
<feature type="transmembrane region" description="Helical" evidence="1">
    <location>
        <begin position="68"/>
        <end position="89"/>
    </location>
</feature>
<gene>
    <name evidence="2" type="ORF">Cci01nite_82560</name>
</gene>
<organism evidence="2 3">
    <name type="scientific">Catellatospora citrea</name>
    <dbReference type="NCBI Taxonomy" id="53366"/>
    <lineage>
        <taxon>Bacteria</taxon>
        <taxon>Bacillati</taxon>
        <taxon>Actinomycetota</taxon>
        <taxon>Actinomycetes</taxon>
        <taxon>Micromonosporales</taxon>
        <taxon>Micromonosporaceae</taxon>
        <taxon>Catellatospora</taxon>
    </lineage>
</organism>
<keyword evidence="1" id="KW-0812">Transmembrane</keyword>
<protein>
    <submittedName>
        <fullName evidence="2">Uncharacterized protein</fullName>
    </submittedName>
</protein>
<dbReference type="Proteomes" id="UP000659904">
    <property type="component" value="Unassembled WGS sequence"/>
</dbReference>
<comment type="caution">
    <text evidence="2">The sequence shown here is derived from an EMBL/GenBank/DDBJ whole genome shotgun (WGS) entry which is preliminary data.</text>
</comment>
<evidence type="ECO:0000313" key="2">
    <source>
        <dbReference type="EMBL" id="GIG03163.1"/>
    </source>
</evidence>
<accession>A0A8J3KN41</accession>
<reference evidence="2 3" key="1">
    <citation type="submission" date="2021-01" db="EMBL/GenBank/DDBJ databases">
        <title>Whole genome shotgun sequence of Catellatospora citrea NBRC 14495.</title>
        <authorList>
            <person name="Komaki H."/>
            <person name="Tamura T."/>
        </authorList>
    </citation>
    <scope>NUCLEOTIDE SEQUENCE [LARGE SCALE GENOMIC DNA]</scope>
    <source>
        <strain evidence="2 3">NBRC 14495</strain>
    </source>
</reference>
<evidence type="ECO:0000313" key="3">
    <source>
        <dbReference type="Proteomes" id="UP000659904"/>
    </source>
</evidence>